<dbReference type="Proteomes" id="UP000887565">
    <property type="component" value="Unplaced"/>
</dbReference>
<organism evidence="1 2">
    <name type="scientific">Romanomermis culicivorax</name>
    <name type="common">Nematode worm</name>
    <dbReference type="NCBI Taxonomy" id="13658"/>
    <lineage>
        <taxon>Eukaryota</taxon>
        <taxon>Metazoa</taxon>
        <taxon>Ecdysozoa</taxon>
        <taxon>Nematoda</taxon>
        <taxon>Enoplea</taxon>
        <taxon>Dorylaimia</taxon>
        <taxon>Mermithida</taxon>
        <taxon>Mermithoidea</taxon>
        <taxon>Mermithidae</taxon>
        <taxon>Romanomermis</taxon>
    </lineage>
</organism>
<sequence length="115" mass="12695">LRLSNANKIAGLRGPGTLTTIPFFRTTSTFVGEKYGNQISWKNLDLIGGFERLKSIVGLFYENAPSAIDGTILPFLYKLDIGKGYLDRPCLFPTALDCPRRCNVLVKVRESLGLA</sequence>
<evidence type="ECO:0000313" key="1">
    <source>
        <dbReference type="Proteomes" id="UP000887565"/>
    </source>
</evidence>
<dbReference type="AlphaFoldDB" id="A0A915L763"/>
<accession>A0A915L763</accession>
<name>A0A915L763_ROMCU</name>
<protein>
    <submittedName>
        <fullName evidence="2">Uncharacterized protein</fullName>
    </submittedName>
</protein>
<keyword evidence="1" id="KW-1185">Reference proteome</keyword>
<evidence type="ECO:0000313" key="2">
    <source>
        <dbReference type="WBParaSite" id="nRc.2.0.1.t46879-RA"/>
    </source>
</evidence>
<dbReference type="WBParaSite" id="nRc.2.0.1.t46879-RA">
    <property type="protein sequence ID" value="nRc.2.0.1.t46879-RA"/>
    <property type="gene ID" value="nRc.2.0.1.g46879"/>
</dbReference>
<proteinExistence type="predicted"/>
<reference evidence="2" key="1">
    <citation type="submission" date="2022-11" db="UniProtKB">
        <authorList>
            <consortium name="WormBaseParasite"/>
        </authorList>
    </citation>
    <scope>IDENTIFICATION</scope>
</reference>